<dbReference type="InterPro" id="IPR050445">
    <property type="entry name" value="Bact_polysacc_biosynth/exp"/>
</dbReference>
<evidence type="ECO:0000256" key="2">
    <source>
        <dbReference type="ARBA" id="ARBA00022475"/>
    </source>
</evidence>
<evidence type="ECO:0000256" key="1">
    <source>
        <dbReference type="ARBA" id="ARBA00004651"/>
    </source>
</evidence>
<name>A0A4R4ACR2_MARGR</name>
<feature type="coiled-coil region" evidence="6">
    <location>
        <begin position="298"/>
        <end position="348"/>
    </location>
</feature>
<reference evidence="9 10" key="1">
    <citation type="submission" date="2019-03" db="EMBL/GenBank/DDBJ databases">
        <title>Genomic Encyclopedia of Type Strains, Phase IV (KMG-IV): sequencing the most valuable type-strain genomes for metagenomic binning, comparative biology and taxonomic classification.</title>
        <authorList>
            <person name="Goeker M."/>
        </authorList>
    </citation>
    <scope>NUCLEOTIDE SEQUENCE [LARGE SCALE GENOMIC DNA]</scope>
    <source>
        <strain evidence="9 10">DSM 203</strain>
    </source>
</reference>
<keyword evidence="3 7" id="KW-0812">Transmembrane</keyword>
<sequence length="466" mass="52879">MERPHLRTENYLRELLQIYFAQQRLILLTTLAVFLAAAAIAFLAPPIYSAQGAILLRASELQRSPQSLEETEVRSFKVSEEDLRSERELLRSPAVQQGAIARLKESHPELGDTLDWHRVRNRLQIELVPDSRVINVEFQHADATAAVIILDAILAAYIERRAEILYPEGTVDFFVNQVERFRDQISTTEQALIELANTTGTPNPAKEIELNLLIKQNVEERLLDLDTRAVTLREQLEHLDRTLATDHLRNYAFITNQTVAEIAARIIDLRIERGRTARHYEPDAHAVAAIDTQIATTMEQLKQEVADYRDQLDSEFAALREQQLILQRRLAEIEARNLELQRQGIESDRLSREAELLRQSFGTFFKRREEAEINAGVDSTLSLFFVSILSPAFSTGQPVFPNRPVLLVIGLLAGFVTGFSLGFVREFFDHTFKTARDVEQFSGLPLLFSIPAVNAPSPEPSQPPPR</sequence>
<evidence type="ECO:0000259" key="8">
    <source>
        <dbReference type="Pfam" id="PF02706"/>
    </source>
</evidence>
<evidence type="ECO:0000256" key="4">
    <source>
        <dbReference type="ARBA" id="ARBA00022989"/>
    </source>
</evidence>
<feature type="domain" description="Polysaccharide chain length determinant N-terminal" evidence="8">
    <location>
        <begin position="12"/>
        <end position="98"/>
    </location>
</feature>
<evidence type="ECO:0000256" key="5">
    <source>
        <dbReference type="ARBA" id="ARBA00023136"/>
    </source>
</evidence>
<keyword evidence="2" id="KW-1003">Cell membrane</keyword>
<keyword evidence="6" id="KW-0175">Coiled coil</keyword>
<gene>
    <name evidence="9" type="ORF">EDC29_10319</name>
</gene>
<dbReference type="AlphaFoldDB" id="A0A4R4ACR2"/>
<keyword evidence="4 7" id="KW-1133">Transmembrane helix</keyword>
<comment type="subcellular location">
    <subcellularLocation>
        <location evidence="1">Cell membrane</location>
        <topology evidence="1">Multi-pass membrane protein</topology>
    </subcellularLocation>
</comment>
<comment type="caution">
    <text evidence="9">The sequence shown here is derived from an EMBL/GenBank/DDBJ whole genome shotgun (WGS) entry which is preliminary data.</text>
</comment>
<feature type="transmembrane region" description="Helical" evidence="7">
    <location>
        <begin position="405"/>
        <end position="424"/>
    </location>
</feature>
<organism evidence="9 10">
    <name type="scientific">Marichromatium gracile</name>
    <name type="common">Chromatium gracile</name>
    <dbReference type="NCBI Taxonomy" id="1048"/>
    <lineage>
        <taxon>Bacteria</taxon>
        <taxon>Pseudomonadati</taxon>
        <taxon>Pseudomonadota</taxon>
        <taxon>Gammaproteobacteria</taxon>
        <taxon>Chromatiales</taxon>
        <taxon>Chromatiaceae</taxon>
        <taxon>Marichromatium</taxon>
    </lineage>
</organism>
<evidence type="ECO:0000256" key="3">
    <source>
        <dbReference type="ARBA" id="ARBA00022692"/>
    </source>
</evidence>
<dbReference type="PANTHER" id="PTHR32309:SF31">
    <property type="entry name" value="CAPSULAR EXOPOLYSACCHARIDE FAMILY"/>
    <property type="match status" value="1"/>
</dbReference>
<dbReference type="RefSeq" id="WP_123143148.1">
    <property type="nucleotide sequence ID" value="NZ_NRRH01000014.1"/>
</dbReference>
<evidence type="ECO:0000256" key="7">
    <source>
        <dbReference type="SAM" id="Phobius"/>
    </source>
</evidence>
<dbReference type="PANTHER" id="PTHR32309">
    <property type="entry name" value="TYROSINE-PROTEIN KINASE"/>
    <property type="match status" value="1"/>
</dbReference>
<protein>
    <submittedName>
        <fullName evidence="9">Uncharacterized protein involved in exopolysaccharide biosynthesis</fullName>
    </submittedName>
</protein>
<keyword evidence="5 7" id="KW-0472">Membrane</keyword>
<dbReference type="Proteomes" id="UP000295247">
    <property type="component" value="Unassembled WGS sequence"/>
</dbReference>
<dbReference type="GO" id="GO:0005886">
    <property type="term" value="C:plasma membrane"/>
    <property type="evidence" value="ECO:0007669"/>
    <property type="project" value="UniProtKB-SubCell"/>
</dbReference>
<dbReference type="InterPro" id="IPR003856">
    <property type="entry name" value="LPS_length_determ_N"/>
</dbReference>
<accession>A0A4R4ACR2</accession>
<evidence type="ECO:0000256" key="6">
    <source>
        <dbReference type="SAM" id="Coils"/>
    </source>
</evidence>
<evidence type="ECO:0000313" key="10">
    <source>
        <dbReference type="Proteomes" id="UP000295247"/>
    </source>
</evidence>
<evidence type="ECO:0000313" key="9">
    <source>
        <dbReference type="EMBL" id="TCW36827.1"/>
    </source>
</evidence>
<feature type="transmembrane region" description="Helical" evidence="7">
    <location>
        <begin position="25"/>
        <end position="48"/>
    </location>
</feature>
<dbReference type="EMBL" id="SMDC01000003">
    <property type="protein sequence ID" value="TCW36827.1"/>
    <property type="molecule type" value="Genomic_DNA"/>
</dbReference>
<proteinExistence type="predicted"/>
<dbReference type="Pfam" id="PF02706">
    <property type="entry name" value="Wzz"/>
    <property type="match status" value="1"/>
</dbReference>